<evidence type="ECO:0000313" key="3">
    <source>
        <dbReference type="EMBL" id="GIL39861.1"/>
    </source>
</evidence>
<dbReference type="EMBL" id="BOPV01000001">
    <property type="protein sequence ID" value="GIL39861.1"/>
    <property type="molecule type" value="Genomic_DNA"/>
</dbReference>
<evidence type="ECO:0000313" key="4">
    <source>
        <dbReference type="Proteomes" id="UP000681075"/>
    </source>
</evidence>
<evidence type="ECO:0000256" key="1">
    <source>
        <dbReference type="SAM" id="MobiDB-lite"/>
    </source>
</evidence>
<keyword evidence="4" id="KW-1185">Reference proteome</keyword>
<evidence type="ECO:0000256" key="2">
    <source>
        <dbReference type="SAM" id="Phobius"/>
    </source>
</evidence>
<keyword evidence="2" id="KW-1133">Transmembrane helix</keyword>
<comment type="caution">
    <text evidence="3">The sequence shown here is derived from an EMBL/GenBank/DDBJ whole genome shotgun (WGS) entry which is preliminary data.</text>
</comment>
<reference evidence="3" key="1">
    <citation type="submission" date="2021-02" db="EMBL/GenBank/DDBJ databases">
        <title>Genome sequence of Rhodospirillales sp. strain TMPK1 isolated from soil.</title>
        <authorList>
            <person name="Nakai R."/>
            <person name="Kusada H."/>
            <person name="Tamaki H."/>
        </authorList>
    </citation>
    <scope>NUCLEOTIDE SEQUENCE</scope>
    <source>
        <strain evidence="3">TMPK1</strain>
    </source>
</reference>
<keyword evidence="2" id="KW-0812">Transmembrane</keyword>
<proteinExistence type="predicted"/>
<dbReference type="RefSeq" id="WP_420242980.1">
    <property type="nucleotide sequence ID" value="NZ_BOPV01000001.1"/>
</dbReference>
<dbReference type="AlphaFoldDB" id="A0A8S8XDG7"/>
<organism evidence="3 4">
    <name type="scientific">Roseiterribacter gracilis</name>
    <dbReference type="NCBI Taxonomy" id="2812848"/>
    <lineage>
        <taxon>Bacteria</taxon>
        <taxon>Pseudomonadati</taxon>
        <taxon>Pseudomonadota</taxon>
        <taxon>Alphaproteobacteria</taxon>
        <taxon>Rhodospirillales</taxon>
        <taxon>Roseiterribacteraceae</taxon>
        <taxon>Roseiterribacter</taxon>
    </lineage>
</organism>
<keyword evidence="2" id="KW-0472">Membrane</keyword>
<accession>A0A8S8XDG7</accession>
<sequence length="136" mass="14482">MSVKPGSNDGDDKDGTGRELTVVPQPADRPEIAAAAHAYEAAEHIADPPAPHRVDFSIDDPTQRRRRMLPFMRRTTGADAYEQGEQLHRLANPTRTAFSVGFGAAAGAAAFRLLMFVIGAAILIGLAAAALSYIEP</sequence>
<gene>
    <name evidence="3" type="ORF">TMPK1_20980</name>
</gene>
<feature type="region of interest" description="Disordered" evidence="1">
    <location>
        <begin position="1"/>
        <end position="27"/>
    </location>
</feature>
<name>A0A8S8XDG7_9PROT</name>
<feature type="transmembrane region" description="Helical" evidence="2">
    <location>
        <begin position="113"/>
        <end position="134"/>
    </location>
</feature>
<protein>
    <submittedName>
        <fullName evidence="3">Uncharacterized protein</fullName>
    </submittedName>
</protein>
<dbReference type="Proteomes" id="UP000681075">
    <property type="component" value="Unassembled WGS sequence"/>
</dbReference>